<dbReference type="Pfam" id="PF04754">
    <property type="entry name" value="Transposase_31"/>
    <property type="match status" value="1"/>
</dbReference>
<dbReference type="InterPro" id="IPR010106">
    <property type="entry name" value="RpnA"/>
</dbReference>
<gene>
    <name evidence="3" type="ORF">CFE62_005810</name>
</gene>
<dbReference type="PANTHER" id="PTHR34611">
    <property type="match status" value="1"/>
</dbReference>
<name>A0A370CGN6_9COXI</name>
<evidence type="ECO:0000313" key="3">
    <source>
        <dbReference type="EMBL" id="RDH40045.1"/>
    </source>
</evidence>
<organism evidence="3 4">
    <name type="scientific">Candidatus Aquirickettsiella gammari</name>
    <dbReference type="NCBI Taxonomy" id="2016198"/>
    <lineage>
        <taxon>Bacteria</taxon>
        <taxon>Pseudomonadati</taxon>
        <taxon>Pseudomonadota</taxon>
        <taxon>Gammaproteobacteria</taxon>
        <taxon>Legionellales</taxon>
        <taxon>Coxiellaceae</taxon>
        <taxon>Candidatus Aquirickettsiella</taxon>
    </lineage>
</organism>
<dbReference type="EMBL" id="NMOS02000018">
    <property type="protein sequence ID" value="RDH40045.1"/>
    <property type="molecule type" value="Genomic_DNA"/>
</dbReference>
<dbReference type="NCBIfam" id="TIGR01784">
    <property type="entry name" value="T_den_put_tspse"/>
    <property type="match status" value="1"/>
</dbReference>
<comment type="similarity">
    <text evidence="1">Belongs to the Rpn/YhgA-like nuclease family.</text>
</comment>
<feature type="domain" description="Transposase (putative) YhgA-like" evidence="2">
    <location>
        <begin position="8"/>
        <end position="103"/>
    </location>
</feature>
<dbReference type="GO" id="GO:0006310">
    <property type="term" value="P:DNA recombination"/>
    <property type="evidence" value="ECO:0007669"/>
    <property type="project" value="TreeGrafter"/>
</dbReference>
<dbReference type="InterPro" id="IPR006842">
    <property type="entry name" value="Transposase_31"/>
</dbReference>
<reference evidence="3 4" key="1">
    <citation type="journal article" date="2017" name="Int. J. Syst. Evol. Microbiol.">
        <title>Aquarickettsiella crustaci n. gen. n. sp. (Gammaproteobacteria: Legionellales: Coxiellaceae); a bacterial pathogen of the freshwater crustacean: Gammarus fossarum (Malacostraca: Amphipoda).</title>
        <authorList>
            <person name="Bojko J."/>
            <person name="Dunn A.M."/>
            <person name="Stebbing P.D."/>
            <person name="Van Aerle R."/>
            <person name="Bacela-Spychalska K."/>
            <person name="Bean T.P."/>
            <person name="Stentiford G.D."/>
        </authorList>
    </citation>
    <scope>NUCLEOTIDE SEQUENCE [LARGE SCALE GENOMIC DNA]</scope>
    <source>
        <strain evidence="3">RA15029</strain>
    </source>
</reference>
<evidence type="ECO:0000313" key="4">
    <source>
        <dbReference type="Proteomes" id="UP000226429"/>
    </source>
</evidence>
<dbReference type="InterPro" id="IPR051699">
    <property type="entry name" value="Rpn/YhgA-like_nuclease"/>
</dbReference>
<sequence length="103" mass="12133">MTIKIHDPHDRLFRNFLADINKANVFLETYLPKNIKKQCDFSTLCFKPSSFVEKDLKHHFSDILYSVKIAGTPGYIYTLIEHETTPRKLTPFKLLRYQIAIMN</sequence>
<dbReference type="GO" id="GO:1990238">
    <property type="term" value="F:double-stranded DNA endonuclease activity"/>
    <property type="evidence" value="ECO:0007669"/>
    <property type="project" value="TreeGrafter"/>
</dbReference>
<accession>A0A370CGN6</accession>
<dbReference type="AlphaFoldDB" id="A0A370CGN6"/>
<protein>
    <submittedName>
        <fullName evidence="3">Rpn family recombination-promoting nuclease/putative transposase</fullName>
    </submittedName>
</protein>
<reference evidence="3 4" key="2">
    <citation type="journal article" date="2018" name="J. Invertebr. Pathol.">
        <title>'Candidatus Aquirickettsiella gammari' (Gammaproteobacteria: Legionellales: Coxiellaceae): A bacterial pathogen of the freshwater crustacean Gammarus fossarum (Malacostraca: Amphipoda).</title>
        <authorList>
            <person name="Bojko J."/>
            <person name="Dunn A.M."/>
            <person name="Stebbing P.D."/>
            <person name="van Aerle R."/>
            <person name="Bacela-Spychalska K."/>
            <person name="Bean T.P."/>
            <person name="Urrutia A."/>
            <person name="Stentiford G.D."/>
        </authorList>
    </citation>
    <scope>NUCLEOTIDE SEQUENCE [LARGE SCALE GENOMIC DNA]</scope>
    <source>
        <strain evidence="3">RA15029</strain>
    </source>
</reference>
<comment type="caution">
    <text evidence="3">The sequence shown here is derived from an EMBL/GenBank/DDBJ whole genome shotgun (WGS) entry which is preliminary data.</text>
</comment>
<evidence type="ECO:0000259" key="2">
    <source>
        <dbReference type="Pfam" id="PF04754"/>
    </source>
</evidence>
<dbReference type="Proteomes" id="UP000226429">
    <property type="component" value="Unassembled WGS sequence"/>
</dbReference>
<proteinExistence type="inferred from homology"/>
<keyword evidence="4" id="KW-1185">Reference proteome</keyword>
<dbReference type="PANTHER" id="PTHR34611:SF2">
    <property type="entry name" value="INACTIVE RECOMBINATION-PROMOTING NUCLEASE-LIKE PROTEIN RPNE-RELATED"/>
    <property type="match status" value="1"/>
</dbReference>
<evidence type="ECO:0000256" key="1">
    <source>
        <dbReference type="ARBA" id="ARBA00009787"/>
    </source>
</evidence>